<proteinExistence type="predicted"/>
<feature type="region of interest" description="Disordered" evidence="1">
    <location>
        <begin position="133"/>
        <end position="203"/>
    </location>
</feature>
<evidence type="ECO:0000313" key="2">
    <source>
        <dbReference type="EMBL" id="KNE97981.1"/>
    </source>
</evidence>
<dbReference type="EMBL" id="AJIL01000061">
    <property type="protein sequence ID" value="KNE97981.1"/>
    <property type="molecule type" value="Genomic_DNA"/>
</dbReference>
<evidence type="ECO:0000256" key="1">
    <source>
        <dbReference type="SAM" id="MobiDB-lite"/>
    </source>
</evidence>
<protein>
    <submittedName>
        <fullName evidence="2">Uncharacterized protein</fullName>
    </submittedName>
</protein>
<accession>A0A0L0VFM0</accession>
<organism evidence="2 3">
    <name type="scientific">Puccinia striiformis f. sp. tritici PST-78</name>
    <dbReference type="NCBI Taxonomy" id="1165861"/>
    <lineage>
        <taxon>Eukaryota</taxon>
        <taxon>Fungi</taxon>
        <taxon>Dikarya</taxon>
        <taxon>Basidiomycota</taxon>
        <taxon>Pucciniomycotina</taxon>
        <taxon>Pucciniomycetes</taxon>
        <taxon>Pucciniales</taxon>
        <taxon>Pucciniaceae</taxon>
        <taxon>Puccinia</taxon>
    </lineage>
</organism>
<gene>
    <name evidence="2" type="ORF">PSTG_08657</name>
</gene>
<feature type="compositionally biased region" description="Basic and acidic residues" evidence="1">
    <location>
        <begin position="177"/>
        <end position="190"/>
    </location>
</feature>
<evidence type="ECO:0000313" key="3">
    <source>
        <dbReference type="Proteomes" id="UP000054564"/>
    </source>
</evidence>
<reference evidence="3" key="1">
    <citation type="submission" date="2014-03" db="EMBL/GenBank/DDBJ databases">
        <title>The Genome Sequence of Puccinia striiformis f. sp. tritici PST-78.</title>
        <authorList>
            <consortium name="The Broad Institute Genome Sequencing Platform"/>
            <person name="Cuomo C."/>
            <person name="Hulbert S."/>
            <person name="Chen X."/>
            <person name="Walker B."/>
            <person name="Young S.K."/>
            <person name="Zeng Q."/>
            <person name="Gargeya S."/>
            <person name="Fitzgerald M."/>
            <person name="Haas B."/>
            <person name="Abouelleil A."/>
            <person name="Alvarado L."/>
            <person name="Arachchi H.M."/>
            <person name="Berlin A.M."/>
            <person name="Chapman S.B."/>
            <person name="Goldberg J."/>
            <person name="Griggs A."/>
            <person name="Gujja S."/>
            <person name="Hansen M."/>
            <person name="Howarth C."/>
            <person name="Imamovic A."/>
            <person name="Larimer J."/>
            <person name="McCowan C."/>
            <person name="Montmayeur A."/>
            <person name="Murphy C."/>
            <person name="Neiman D."/>
            <person name="Pearson M."/>
            <person name="Priest M."/>
            <person name="Roberts A."/>
            <person name="Saif S."/>
            <person name="Shea T."/>
            <person name="Sisk P."/>
            <person name="Sykes S."/>
            <person name="Wortman J."/>
            <person name="Nusbaum C."/>
            <person name="Birren B."/>
        </authorList>
    </citation>
    <scope>NUCLEOTIDE SEQUENCE [LARGE SCALE GENOMIC DNA]</scope>
    <source>
        <strain evidence="3">race PST-78</strain>
    </source>
</reference>
<sequence length="203" mass="22617">MGNLFHEARFRDSAPNIKKGVSPSWPPSEFTHLFIRSYTSGDPFDNSQLINLEMKLTILSLLVGSLAASPNPSFKPILSRHDSLIFDSPSIFPERVSEEFIPHDIREIGLPSIPCEPIIYRKVIQEALPPLPKAQAENSEERESIRSAQSHKVSKLGSREPLPVKERIEAESISQPHQEELSVAKGDRMALQKGKQGTSRSVA</sequence>
<dbReference type="AlphaFoldDB" id="A0A0L0VFM0"/>
<name>A0A0L0VFM0_9BASI</name>
<comment type="caution">
    <text evidence="2">The sequence shown here is derived from an EMBL/GenBank/DDBJ whole genome shotgun (WGS) entry which is preliminary data.</text>
</comment>
<dbReference type="Proteomes" id="UP000054564">
    <property type="component" value="Unassembled WGS sequence"/>
</dbReference>
<keyword evidence="3" id="KW-1185">Reference proteome</keyword>